<keyword evidence="1" id="KW-0863">Zinc-finger</keyword>
<dbReference type="RefSeq" id="WP_096579939.1">
    <property type="nucleotide sequence ID" value="NZ_CAWNJS010000001.1"/>
</dbReference>
<dbReference type="Pfam" id="PF04434">
    <property type="entry name" value="SWIM"/>
    <property type="match status" value="1"/>
</dbReference>
<dbReference type="GO" id="GO:0008270">
    <property type="term" value="F:zinc ion binding"/>
    <property type="evidence" value="ECO:0007669"/>
    <property type="project" value="UniProtKB-KW"/>
</dbReference>
<proteinExistence type="predicted"/>
<keyword evidence="1" id="KW-0862">Zinc</keyword>
<feature type="domain" description="SWIM-type" evidence="2">
    <location>
        <begin position="116"/>
        <end position="151"/>
    </location>
</feature>
<dbReference type="PANTHER" id="PTHR38133">
    <property type="entry name" value="SLR1429 PROTEIN"/>
    <property type="match status" value="1"/>
</dbReference>
<gene>
    <name evidence="3" type="ORF">NIES37_47840</name>
</gene>
<evidence type="ECO:0000313" key="4">
    <source>
        <dbReference type="Proteomes" id="UP000218785"/>
    </source>
</evidence>
<keyword evidence="4" id="KW-1185">Reference proteome</keyword>
<protein>
    <recommendedName>
        <fullName evidence="2">SWIM-type domain-containing protein</fullName>
    </recommendedName>
</protein>
<evidence type="ECO:0000256" key="1">
    <source>
        <dbReference type="PROSITE-ProRule" id="PRU00325"/>
    </source>
</evidence>
<organism evidence="3 4">
    <name type="scientific">Tolypothrix tenuis PCC 7101</name>
    <dbReference type="NCBI Taxonomy" id="231146"/>
    <lineage>
        <taxon>Bacteria</taxon>
        <taxon>Bacillati</taxon>
        <taxon>Cyanobacteriota</taxon>
        <taxon>Cyanophyceae</taxon>
        <taxon>Nostocales</taxon>
        <taxon>Tolypothrichaceae</taxon>
        <taxon>Tolypothrix</taxon>
    </lineage>
</organism>
<reference evidence="3 4" key="1">
    <citation type="submission" date="2017-06" db="EMBL/GenBank/DDBJ databases">
        <title>Genome sequencing of cyanobaciteial culture collection at National Institute for Environmental Studies (NIES).</title>
        <authorList>
            <person name="Hirose Y."/>
            <person name="Shimura Y."/>
            <person name="Fujisawa T."/>
            <person name="Nakamura Y."/>
            <person name="Kawachi M."/>
        </authorList>
    </citation>
    <scope>NUCLEOTIDE SEQUENCE [LARGE SCALE GENOMIC DNA]</scope>
    <source>
        <strain evidence="3 4">NIES-37</strain>
    </source>
</reference>
<dbReference type="AlphaFoldDB" id="A0A1Z4N4Y9"/>
<dbReference type="KEGG" id="ttq:NIES37_47840"/>
<dbReference type="Proteomes" id="UP000218785">
    <property type="component" value="Chromosome"/>
</dbReference>
<name>A0A1Z4N4Y9_9CYAN</name>
<dbReference type="PANTHER" id="PTHR38133:SF1">
    <property type="entry name" value="SLR1429 PROTEIN"/>
    <property type="match status" value="1"/>
</dbReference>
<dbReference type="InterPro" id="IPR007527">
    <property type="entry name" value="Znf_SWIM"/>
</dbReference>
<accession>A0A1Z4N4Y9</accession>
<sequence>MSKFSRTWWGDRFIQALEQFTDEGRLQRGRSYARGGKVLNFEVEKNKINAHVQGSINPYFGVYTVPLYNISIEITPIAKNRWSEAIQKLSAKASIVSRLLINEVPENIEDTFADLGLHLLPHSSKDFKTKCSCPDYANPCKHIAGVYYLVASQLDENPFLLFELRGLSKTELQAKLAESNLGKALSEELNTKEIPLELSTSLYTKLEKQTITQQPSVREFWLGTKRLPQTIEVGSQRGVSAILVKKQGDFPAFWRKDNSFIETMEELYQRVKTKNQNII</sequence>
<dbReference type="PROSITE" id="PS50966">
    <property type="entry name" value="ZF_SWIM"/>
    <property type="match status" value="1"/>
</dbReference>
<dbReference type="EMBL" id="AP018248">
    <property type="protein sequence ID" value="BAZ00788.1"/>
    <property type="molecule type" value="Genomic_DNA"/>
</dbReference>
<keyword evidence="1" id="KW-0479">Metal-binding</keyword>
<evidence type="ECO:0000313" key="3">
    <source>
        <dbReference type="EMBL" id="BAZ00788.1"/>
    </source>
</evidence>
<evidence type="ECO:0000259" key="2">
    <source>
        <dbReference type="PROSITE" id="PS50966"/>
    </source>
</evidence>